<dbReference type="AlphaFoldDB" id="A0A085W3B5"/>
<dbReference type="GO" id="GO:0005524">
    <property type="term" value="F:ATP binding"/>
    <property type="evidence" value="ECO:0007669"/>
    <property type="project" value="UniProtKB-KW"/>
</dbReference>
<dbReference type="Proteomes" id="UP000028725">
    <property type="component" value="Unassembled WGS sequence"/>
</dbReference>
<dbReference type="SMART" id="SM00382">
    <property type="entry name" value="AAA"/>
    <property type="match status" value="1"/>
</dbReference>
<keyword evidence="4 6" id="KW-0067">ATP-binding</keyword>
<keyword evidence="3" id="KW-0547">Nucleotide-binding</keyword>
<evidence type="ECO:0000313" key="6">
    <source>
        <dbReference type="EMBL" id="KFE62178.1"/>
    </source>
</evidence>
<organism evidence="6 7">
    <name type="scientific">Hyalangium minutum</name>
    <dbReference type="NCBI Taxonomy" id="394096"/>
    <lineage>
        <taxon>Bacteria</taxon>
        <taxon>Pseudomonadati</taxon>
        <taxon>Myxococcota</taxon>
        <taxon>Myxococcia</taxon>
        <taxon>Myxococcales</taxon>
        <taxon>Cystobacterineae</taxon>
        <taxon>Archangiaceae</taxon>
        <taxon>Hyalangium</taxon>
    </lineage>
</organism>
<accession>A0A085W3B5</accession>
<dbReference type="InterPro" id="IPR003593">
    <property type="entry name" value="AAA+_ATPase"/>
</dbReference>
<name>A0A085W3B5_9BACT</name>
<evidence type="ECO:0000256" key="2">
    <source>
        <dbReference type="ARBA" id="ARBA00022448"/>
    </source>
</evidence>
<dbReference type="OrthoDB" id="9809450at2"/>
<dbReference type="Gene3D" id="3.40.50.300">
    <property type="entry name" value="P-loop containing nucleotide triphosphate hydrolases"/>
    <property type="match status" value="1"/>
</dbReference>
<dbReference type="InterPro" id="IPR003439">
    <property type="entry name" value="ABC_transporter-like_ATP-bd"/>
</dbReference>
<dbReference type="GO" id="GO:0016887">
    <property type="term" value="F:ATP hydrolysis activity"/>
    <property type="evidence" value="ECO:0007669"/>
    <property type="project" value="InterPro"/>
</dbReference>
<dbReference type="PANTHER" id="PTHR42734">
    <property type="entry name" value="METAL TRANSPORT SYSTEM ATP-BINDING PROTEIN TM_0124-RELATED"/>
    <property type="match status" value="1"/>
</dbReference>
<comment type="similarity">
    <text evidence="1">Belongs to the ABC transporter superfamily.</text>
</comment>
<sequence>MKTDDPPKPGEAPPAAAPAQKGDLLISCEDLAVGYGETPILPAFNLKIHKGSFISVVGRNGSGKSTWFKTLLGMIPPVSGRVIRHRPDLKWSYVPQTIGIDAVLPMRPNEMVIWGRLRGWNFLRPFSTGEERKIAEAAIDTAGARSFAQRPYRELSEGQKQRALLARVIASEAEFVLLDEPTAAMDAVAEQQTMERLVRLAREQNMAVVVVSHDLSLAARHADVMVFLDRETPSIIVGDSQTVFCSPAFRHQYGDEYCAQAKSGAPPGSHHGHSHH</sequence>
<dbReference type="EMBL" id="JMCB01000023">
    <property type="protein sequence ID" value="KFE62178.1"/>
    <property type="molecule type" value="Genomic_DNA"/>
</dbReference>
<dbReference type="SUPFAM" id="SSF52540">
    <property type="entry name" value="P-loop containing nucleoside triphosphate hydrolases"/>
    <property type="match status" value="1"/>
</dbReference>
<keyword evidence="7" id="KW-1185">Reference proteome</keyword>
<comment type="caution">
    <text evidence="6">The sequence shown here is derived from an EMBL/GenBank/DDBJ whole genome shotgun (WGS) entry which is preliminary data.</text>
</comment>
<evidence type="ECO:0000256" key="1">
    <source>
        <dbReference type="ARBA" id="ARBA00005417"/>
    </source>
</evidence>
<evidence type="ECO:0000256" key="3">
    <source>
        <dbReference type="ARBA" id="ARBA00022741"/>
    </source>
</evidence>
<dbReference type="PANTHER" id="PTHR42734:SF5">
    <property type="entry name" value="IRON TRANSPORT SYSTEM ATP-BINDING PROTEIN HI_0361-RELATED"/>
    <property type="match status" value="1"/>
</dbReference>
<keyword evidence="2" id="KW-0813">Transport</keyword>
<evidence type="ECO:0000256" key="4">
    <source>
        <dbReference type="ARBA" id="ARBA00022840"/>
    </source>
</evidence>
<dbReference type="InterPro" id="IPR027417">
    <property type="entry name" value="P-loop_NTPase"/>
</dbReference>
<gene>
    <name evidence="6" type="ORF">DB31_4284</name>
</gene>
<reference evidence="6 7" key="1">
    <citation type="submission" date="2014-04" db="EMBL/GenBank/DDBJ databases">
        <title>Genome assembly of Hyalangium minutum DSM 14724.</title>
        <authorList>
            <person name="Sharma G."/>
            <person name="Subramanian S."/>
        </authorList>
    </citation>
    <scope>NUCLEOTIDE SEQUENCE [LARGE SCALE GENOMIC DNA]</scope>
    <source>
        <strain evidence="6 7">DSM 14724</strain>
    </source>
</reference>
<evidence type="ECO:0000259" key="5">
    <source>
        <dbReference type="PROSITE" id="PS50893"/>
    </source>
</evidence>
<protein>
    <submittedName>
        <fullName evidence="6">ABC transporter ATP-binding protein</fullName>
    </submittedName>
</protein>
<proteinExistence type="inferred from homology"/>
<dbReference type="PROSITE" id="PS50893">
    <property type="entry name" value="ABC_TRANSPORTER_2"/>
    <property type="match status" value="1"/>
</dbReference>
<dbReference type="InterPro" id="IPR050153">
    <property type="entry name" value="Metal_Ion_Import_ABC"/>
</dbReference>
<dbReference type="STRING" id="394096.DB31_4284"/>
<evidence type="ECO:0000313" key="7">
    <source>
        <dbReference type="Proteomes" id="UP000028725"/>
    </source>
</evidence>
<dbReference type="RefSeq" id="WP_044197919.1">
    <property type="nucleotide sequence ID" value="NZ_JMCB01000023.1"/>
</dbReference>
<dbReference type="PATRIC" id="fig|394096.3.peg.8018"/>
<dbReference type="Pfam" id="PF00005">
    <property type="entry name" value="ABC_tran"/>
    <property type="match status" value="1"/>
</dbReference>
<feature type="domain" description="ABC transporter" evidence="5">
    <location>
        <begin position="26"/>
        <end position="255"/>
    </location>
</feature>